<comment type="caution">
    <text evidence="2">The sequence shown here is derived from an EMBL/GenBank/DDBJ whole genome shotgun (WGS) entry which is preliminary data.</text>
</comment>
<accession>A0ABS5YWM5</accession>
<reference evidence="2 3" key="1">
    <citation type="submission" date="2021-06" db="EMBL/GenBank/DDBJ databases">
        <title>Actinoplanes lichenicola sp. nov., and Actinoplanes ovalisporus sp. nov., isolated from lichen in Thailand.</title>
        <authorList>
            <person name="Saeng-In P."/>
            <person name="Kanchanasin P."/>
            <person name="Yuki M."/>
            <person name="Kudo T."/>
            <person name="Ohkuma M."/>
            <person name="Phongsopitanun W."/>
            <person name="Tanasupawat S."/>
        </authorList>
    </citation>
    <scope>NUCLEOTIDE SEQUENCE [LARGE SCALE GENOMIC DNA]</scope>
    <source>
        <strain evidence="2 3">NBRC 110975</strain>
    </source>
</reference>
<name>A0ABS5YWM5_9ACTN</name>
<proteinExistence type="predicted"/>
<dbReference type="InterPro" id="IPR011990">
    <property type="entry name" value="TPR-like_helical_dom_sf"/>
</dbReference>
<dbReference type="PANTHER" id="PTHR35807">
    <property type="entry name" value="TRANSCRIPTIONAL REGULATOR REDD-RELATED"/>
    <property type="match status" value="1"/>
</dbReference>
<evidence type="ECO:0000259" key="1">
    <source>
        <dbReference type="SMART" id="SM01043"/>
    </source>
</evidence>
<protein>
    <recommendedName>
        <fullName evidence="1">Bacterial transcriptional activator domain-containing protein</fullName>
    </recommendedName>
</protein>
<dbReference type="EMBL" id="JAHKKG010000010">
    <property type="protein sequence ID" value="MBU2667840.1"/>
    <property type="molecule type" value="Genomic_DNA"/>
</dbReference>
<gene>
    <name evidence="2" type="ORF">KOI35_30445</name>
</gene>
<feature type="domain" description="Bacterial transcriptional activator" evidence="1">
    <location>
        <begin position="92"/>
        <end position="223"/>
    </location>
</feature>
<dbReference type="SUPFAM" id="SSF48452">
    <property type="entry name" value="TPR-like"/>
    <property type="match status" value="3"/>
</dbReference>
<keyword evidence="3" id="KW-1185">Reference proteome</keyword>
<sequence>MGLTVHLLGAPWVDRSDGVTYQVRSRKTWALLACLVLSERPLARSSLAGLLYAEAEDPMRALRWGLAEVRRALGVEIDGDPVRLVLPAGAVVDVDVLSRGSWTAAVDLPGLGAELLDGITIRGAPAFESWLLSERRRIAAASEAILHEAALGRLAAGELGPARDLALRAAAMNPLDENHQALVIRLYRLAGEDRAAERQYAAVAELFEKELGVRPGIAIEEARRERDVPDTDDASLEAIVESGAAAVAAGSVESGVRSLRTAVRLADAAKSDRWRVAARLRLGEALIHSLRGMDEEGLATLYEADRIASAVGNRAAAAWARAEIGYVDFLRARYDRAERWLTDALEVADGAPAITARVLTYLGSVESDRAAYPQALDHLERAVDLAGDARTEAYALSMVGRVHLLIGDLSRAAMLLDDSIRVAERDHWLAFLPWPQALRGETSLAAGDPTGAARILGQAFARACQIGDPCWEGMAARSLALVAEAAGETGRAFDMLADARTRSNRLADPYVWLDAYILDAQCELGRRHGHPGVDGWIDTLRRLASRTGMREMTVRALRHSAGPGERDAAALLAGDMEGRSERRHR</sequence>
<dbReference type="InterPro" id="IPR005158">
    <property type="entry name" value="BTAD"/>
</dbReference>
<evidence type="ECO:0000313" key="2">
    <source>
        <dbReference type="EMBL" id="MBU2667840.1"/>
    </source>
</evidence>
<dbReference type="Pfam" id="PF03704">
    <property type="entry name" value="BTAD"/>
    <property type="match status" value="1"/>
</dbReference>
<dbReference type="SMART" id="SM01043">
    <property type="entry name" value="BTAD"/>
    <property type="match status" value="1"/>
</dbReference>
<organism evidence="2 3">
    <name type="scientific">Paractinoplanes bogorensis</name>
    <dbReference type="NCBI Taxonomy" id="1610840"/>
    <lineage>
        <taxon>Bacteria</taxon>
        <taxon>Bacillati</taxon>
        <taxon>Actinomycetota</taxon>
        <taxon>Actinomycetes</taxon>
        <taxon>Micromonosporales</taxon>
        <taxon>Micromonosporaceae</taxon>
        <taxon>Paractinoplanes</taxon>
    </lineage>
</organism>
<evidence type="ECO:0000313" key="3">
    <source>
        <dbReference type="Proteomes" id="UP001519654"/>
    </source>
</evidence>
<dbReference type="Proteomes" id="UP001519654">
    <property type="component" value="Unassembled WGS sequence"/>
</dbReference>
<dbReference type="InterPro" id="IPR051677">
    <property type="entry name" value="AfsR-DnrI-RedD_regulator"/>
</dbReference>
<dbReference type="Gene3D" id="1.25.40.10">
    <property type="entry name" value="Tetratricopeptide repeat domain"/>
    <property type="match status" value="2"/>
</dbReference>
<dbReference type="RefSeq" id="WP_215792107.1">
    <property type="nucleotide sequence ID" value="NZ_JAHKKG010000010.1"/>
</dbReference>